<keyword evidence="1" id="KW-0175">Coiled coil</keyword>
<dbReference type="Gene3D" id="3.30.450.40">
    <property type="match status" value="1"/>
</dbReference>
<evidence type="ECO:0000259" key="4">
    <source>
        <dbReference type="PROSITE" id="PS50887"/>
    </source>
</evidence>
<dbReference type="SUPFAM" id="SSF55781">
    <property type="entry name" value="GAF domain-like"/>
    <property type="match status" value="1"/>
</dbReference>
<evidence type="ECO:0000259" key="3">
    <source>
        <dbReference type="PROSITE" id="PS50113"/>
    </source>
</evidence>
<organism evidence="5 6">
    <name type="scientific">Dokdonella fugitiva</name>
    <dbReference type="NCBI Taxonomy" id="328517"/>
    <lineage>
        <taxon>Bacteria</taxon>
        <taxon>Pseudomonadati</taxon>
        <taxon>Pseudomonadota</taxon>
        <taxon>Gammaproteobacteria</taxon>
        <taxon>Lysobacterales</taxon>
        <taxon>Rhodanobacteraceae</taxon>
        <taxon>Dokdonella</taxon>
    </lineage>
</organism>
<feature type="domain" description="PAC" evidence="3">
    <location>
        <begin position="274"/>
        <end position="327"/>
    </location>
</feature>
<dbReference type="InterPro" id="IPR029016">
    <property type="entry name" value="GAF-like_dom_sf"/>
</dbReference>
<dbReference type="PROSITE" id="PS50887">
    <property type="entry name" value="GGDEF"/>
    <property type="match status" value="1"/>
</dbReference>
<dbReference type="InterPro" id="IPR029787">
    <property type="entry name" value="Nucleotide_cyclase"/>
</dbReference>
<dbReference type="Pfam" id="PF13426">
    <property type="entry name" value="PAS_9"/>
    <property type="match status" value="1"/>
</dbReference>
<dbReference type="Gene3D" id="3.30.450.20">
    <property type="entry name" value="PAS domain"/>
    <property type="match status" value="3"/>
</dbReference>
<feature type="domain" description="PAS" evidence="2">
    <location>
        <begin position="454"/>
        <end position="524"/>
    </location>
</feature>
<dbReference type="SMART" id="SM00086">
    <property type="entry name" value="PAC"/>
    <property type="match status" value="3"/>
</dbReference>
<dbReference type="CDD" id="cd00130">
    <property type="entry name" value="PAS"/>
    <property type="match status" value="2"/>
</dbReference>
<evidence type="ECO:0000313" key="6">
    <source>
        <dbReference type="Proteomes" id="UP000550401"/>
    </source>
</evidence>
<dbReference type="InterPro" id="IPR043128">
    <property type="entry name" value="Rev_trsase/Diguanyl_cyclase"/>
</dbReference>
<dbReference type="InterPro" id="IPR000160">
    <property type="entry name" value="GGDEF_dom"/>
</dbReference>
<dbReference type="Gene3D" id="3.30.70.270">
    <property type="match status" value="1"/>
</dbReference>
<feature type="domain" description="PAC" evidence="3">
    <location>
        <begin position="402"/>
        <end position="453"/>
    </location>
</feature>
<dbReference type="InterPro" id="IPR013655">
    <property type="entry name" value="PAS_fold_3"/>
</dbReference>
<dbReference type="CDD" id="cd01949">
    <property type="entry name" value="GGDEF"/>
    <property type="match status" value="1"/>
</dbReference>
<name>A0A839F812_9GAMM</name>
<dbReference type="InterPro" id="IPR035965">
    <property type="entry name" value="PAS-like_dom_sf"/>
</dbReference>
<gene>
    <name evidence="5" type="ORF">FHW12_002515</name>
</gene>
<dbReference type="InterPro" id="IPR003018">
    <property type="entry name" value="GAF"/>
</dbReference>
<dbReference type="SUPFAM" id="SSF55785">
    <property type="entry name" value="PYP-like sensor domain (PAS domain)"/>
    <property type="match status" value="3"/>
</dbReference>
<protein>
    <submittedName>
        <fullName evidence="5">Diguanylate cyclase (GGDEF)-like protein/PAS domain S-box-containing protein</fullName>
    </submittedName>
</protein>
<dbReference type="NCBIfam" id="TIGR00254">
    <property type="entry name" value="GGDEF"/>
    <property type="match status" value="1"/>
</dbReference>
<dbReference type="SMART" id="SM00065">
    <property type="entry name" value="GAF"/>
    <property type="match status" value="1"/>
</dbReference>
<dbReference type="Pfam" id="PF08447">
    <property type="entry name" value="PAS_3"/>
    <property type="match status" value="1"/>
</dbReference>
<dbReference type="AlphaFoldDB" id="A0A839F812"/>
<feature type="domain" description="PAC" evidence="3">
    <location>
        <begin position="526"/>
        <end position="576"/>
    </location>
</feature>
<comment type="caution">
    <text evidence="5">The sequence shown here is derived from an EMBL/GenBank/DDBJ whole genome shotgun (WGS) entry which is preliminary data.</text>
</comment>
<dbReference type="EMBL" id="JACGXL010000003">
    <property type="protein sequence ID" value="MBA8888291.1"/>
    <property type="molecule type" value="Genomic_DNA"/>
</dbReference>
<reference evidence="5 6" key="1">
    <citation type="submission" date="2020-07" db="EMBL/GenBank/DDBJ databases">
        <title>Genomic Encyclopedia of Type Strains, Phase IV (KMG-V): Genome sequencing to study the core and pangenomes of soil and plant-associated prokaryotes.</title>
        <authorList>
            <person name="Whitman W."/>
        </authorList>
    </citation>
    <scope>NUCLEOTIDE SEQUENCE [LARGE SCALE GENOMIC DNA]</scope>
    <source>
        <strain evidence="5 6">RH2WT43</strain>
    </source>
</reference>
<feature type="coiled-coil region" evidence="1">
    <location>
        <begin position="149"/>
        <end position="183"/>
    </location>
</feature>
<dbReference type="InterPro" id="IPR013656">
    <property type="entry name" value="PAS_4"/>
</dbReference>
<dbReference type="InterPro" id="IPR001610">
    <property type="entry name" value="PAC"/>
</dbReference>
<feature type="domain" description="GGDEF" evidence="4">
    <location>
        <begin position="603"/>
        <end position="722"/>
    </location>
</feature>
<dbReference type="InterPro" id="IPR000700">
    <property type="entry name" value="PAS-assoc_C"/>
</dbReference>
<proteinExistence type="predicted"/>
<sequence length="722" mass="80873">MTRPAPLSIDEARRLARLHALDALDTEAEPLFDALAQAAALVAGVPIALVTLVDADRQWFKANVGLDGTTETPRDVAFCSYTILDDGLFVVPDAQADPRFAGNPLVTGNPDIRFYAGAPIRMSDGLRMGALCVIDRQPRELDATQAAILQQLAHAVAEALEQRAAALERNDALQREALAERRRNEDRLRLASVLEATRAGAWEWNLQSGDVRFNAQYAQILGYTLDELESSRSLTLRDLGPDGRCVKPQLMHADDWPGVVQNLRQYLRHERDAFDCDARMLHKDGHYVWVHTSGRTTHWTDDGEPQLMYGTLLDISERKAVEQKLHESEAFLDRAGRIAGVGGWQLDLRSSELVWSDQTCIIHDLPPGYVPTLDEALGFFDAERRATIEEAVRRAAADGKGWDLELPMTTAKRRKVWVRMVGTVEVEDGKPARLIGSLQDITVRKRAIHALQVSERRFRRLFEESLGLICTHDLDGILLSVNPAAADALGYPIAELLGRRLSEFMPPELQPFFDGYLAQVTRDGTATGLLRLIAKDGSVHTWQFHNTLDDEGEEAYVLGHAQDITERERQERQLRDWSIRDALTGCFNRRHLAEVADTIARDDPWGCVAIDLDRFKHVNDTYGHQRGDEVLVAMAEFLKRHVRRQDMVVRSGGDEFLLLLPRADEAQTQEIVRRIEADRADAPIGFTLGQAVRRGDTTLDAALAQADRELYAIRAKRPAVAR</sequence>
<dbReference type="Pfam" id="PF08448">
    <property type="entry name" value="PAS_4"/>
    <property type="match status" value="1"/>
</dbReference>
<evidence type="ECO:0000313" key="5">
    <source>
        <dbReference type="EMBL" id="MBA8888291.1"/>
    </source>
</evidence>
<dbReference type="SMART" id="SM00267">
    <property type="entry name" value="GGDEF"/>
    <property type="match status" value="1"/>
</dbReference>
<dbReference type="PANTHER" id="PTHR43102">
    <property type="entry name" value="SLR1143 PROTEIN"/>
    <property type="match status" value="1"/>
</dbReference>
<dbReference type="Proteomes" id="UP000550401">
    <property type="component" value="Unassembled WGS sequence"/>
</dbReference>
<dbReference type="RefSeq" id="WP_182531339.1">
    <property type="nucleotide sequence ID" value="NZ_JACGXL010000003.1"/>
</dbReference>
<dbReference type="NCBIfam" id="TIGR00229">
    <property type="entry name" value="sensory_box"/>
    <property type="match status" value="2"/>
</dbReference>
<evidence type="ECO:0000259" key="2">
    <source>
        <dbReference type="PROSITE" id="PS50112"/>
    </source>
</evidence>
<dbReference type="PANTHER" id="PTHR43102:SF2">
    <property type="entry name" value="GAF DOMAIN-CONTAINING PROTEIN"/>
    <property type="match status" value="1"/>
</dbReference>
<accession>A0A839F812</accession>
<dbReference type="Pfam" id="PF01590">
    <property type="entry name" value="GAF"/>
    <property type="match status" value="1"/>
</dbReference>
<dbReference type="PROSITE" id="PS50112">
    <property type="entry name" value="PAS"/>
    <property type="match status" value="1"/>
</dbReference>
<dbReference type="SUPFAM" id="SSF55073">
    <property type="entry name" value="Nucleotide cyclase"/>
    <property type="match status" value="1"/>
</dbReference>
<keyword evidence="6" id="KW-1185">Reference proteome</keyword>
<dbReference type="InterPro" id="IPR000014">
    <property type="entry name" value="PAS"/>
</dbReference>
<dbReference type="Pfam" id="PF00990">
    <property type="entry name" value="GGDEF"/>
    <property type="match status" value="1"/>
</dbReference>
<dbReference type="PROSITE" id="PS50113">
    <property type="entry name" value="PAC"/>
    <property type="match status" value="3"/>
</dbReference>
<evidence type="ECO:0000256" key="1">
    <source>
        <dbReference type="SAM" id="Coils"/>
    </source>
</evidence>
<dbReference type="SMART" id="SM00091">
    <property type="entry name" value="PAS"/>
    <property type="match status" value="2"/>
</dbReference>